<feature type="region of interest" description="Disordered" evidence="1">
    <location>
        <begin position="98"/>
        <end position="133"/>
    </location>
</feature>
<dbReference type="EMBL" id="JADXDR010000118">
    <property type="protein sequence ID" value="KAI7838839.1"/>
    <property type="molecule type" value="Genomic_DNA"/>
</dbReference>
<name>A0AAD5DLW6_9CHLO</name>
<reference evidence="2" key="1">
    <citation type="submission" date="2020-11" db="EMBL/GenBank/DDBJ databases">
        <title>Chlorella ohadii genome sequencing and assembly.</title>
        <authorList>
            <person name="Murik O."/>
            <person name="Treves H."/>
            <person name="Kedem I."/>
            <person name="Shotland Y."/>
            <person name="Kaplan A."/>
        </authorList>
    </citation>
    <scope>NUCLEOTIDE SEQUENCE</scope>
    <source>
        <strain evidence="2">1</strain>
    </source>
</reference>
<keyword evidence="3" id="KW-1185">Reference proteome</keyword>
<protein>
    <submittedName>
        <fullName evidence="2">Uncharacterized protein</fullName>
    </submittedName>
</protein>
<proteinExistence type="predicted"/>
<dbReference type="Proteomes" id="UP001205105">
    <property type="component" value="Unassembled WGS sequence"/>
</dbReference>
<evidence type="ECO:0000313" key="2">
    <source>
        <dbReference type="EMBL" id="KAI7838839.1"/>
    </source>
</evidence>
<dbReference type="AlphaFoldDB" id="A0AAD5DLW6"/>
<organism evidence="2 3">
    <name type="scientific">Chlorella ohadii</name>
    <dbReference type="NCBI Taxonomy" id="2649997"/>
    <lineage>
        <taxon>Eukaryota</taxon>
        <taxon>Viridiplantae</taxon>
        <taxon>Chlorophyta</taxon>
        <taxon>core chlorophytes</taxon>
        <taxon>Trebouxiophyceae</taxon>
        <taxon>Chlorellales</taxon>
        <taxon>Chlorellaceae</taxon>
        <taxon>Chlorella clade</taxon>
        <taxon>Chlorella</taxon>
    </lineage>
</organism>
<sequence length="151" mass="16383">MDGRRRNELHPIGYSGAKGEYRVGVHAGNYAEEILAADARGRPGFLLDKDCLWGVDKAHNRRVPVTVQAYSASTERARKLAEEAAASPYRTVEQDTLAAAAADAAARAAAKPPQARPRDEQGQDTQVGRKAAGEFTGMLDNDWVRIGLRKP</sequence>
<accession>A0AAD5DLW6</accession>
<evidence type="ECO:0000256" key="1">
    <source>
        <dbReference type="SAM" id="MobiDB-lite"/>
    </source>
</evidence>
<gene>
    <name evidence="2" type="ORF">COHA_007453</name>
</gene>
<evidence type="ECO:0000313" key="3">
    <source>
        <dbReference type="Proteomes" id="UP001205105"/>
    </source>
</evidence>
<feature type="compositionally biased region" description="Low complexity" evidence="1">
    <location>
        <begin position="98"/>
        <end position="113"/>
    </location>
</feature>
<comment type="caution">
    <text evidence="2">The sequence shown here is derived from an EMBL/GenBank/DDBJ whole genome shotgun (WGS) entry which is preliminary data.</text>
</comment>